<evidence type="ECO:0000313" key="12">
    <source>
        <dbReference type="EMBL" id="PIQ73619.1"/>
    </source>
</evidence>
<keyword evidence="3" id="KW-0949">S-adenosyl-L-methionine</keyword>
<evidence type="ECO:0000256" key="7">
    <source>
        <dbReference type="ARBA" id="ARBA00023014"/>
    </source>
</evidence>
<dbReference type="Pfam" id="PF04055">
    <property type="entry name" value="Radical_SAM"/>
    <property type="match status" value="1"/>
</dbReference>
<evidence type="ECO:0000259" key="11">
    <source>
        <dbReference type="PROSITE" id="PS51918"/>
    </source>
</evidence>
<dbReference type="CDD" id="cd01335">
    <property type="entry name" value="Radical_SAM"/>
    <property type="match status" value="1"/>
</dbReference>
<gene>
    <name evidence="12" type="ORF">COV58_01560</name>
</gene>
<evidence type="ECO:0000256" key="10">
    <source>
        <dbReference type="PIRSR" id="PIRSR603739-50"/>
    </source>
</evidence>
<dbReference type="EMBL" id="PCVM01000036">
    <property type="protein sequence ID" value="PIQ73619.1"/>
    <property type="molecule type" value="Genomic_DNA"/>
</dbReference>
<dbReference type="GO" id="GO:0051539">
    <property type="term" value="F:4 iron, 4 sulfur cluster binding"/>
    <property type="evidence" value="ECO:0007669"/>
    <property type="project" value="UniProtKB-KW"/>
</dbReference>
<evidence type="ECO:0000256" key="4">
    <source>
        <dbReference type="ARBA" id="ARBA00022723"/>
    </source>
</evidence>
<dbReference type="NCBIfam" id="TIGR00238">
    <property type="entry name" value="KamA family radical SAM protein"/>
    <property type="match status" value="1"/>
</dbReference>
<dbReference type="InterPro" id="IPR058240">
    <property type="entry name" value="rSAM_sf"/>
</dbReference>
<keyword evidence="5 10" id="KW-0663">Pyridoxal phosphate</keyword>
<evidence type="ECO:0000256" key="1">
    <source>
        <dbReference type="ARBA" id="ARBA00001933"/>
    </source>
</evidence>
<evidence type="ECO:0000256" key="5">
    <source>
        <dbReference type="ARBA" id="ARBA00022898"/>
    </source>
</evidence>
<dbReference type="PANTHER" id="PTHR30538">
    <property type="entry name" value="LYSINE 2,3-AMINOMUTASE-RELATED"/>
    <property type="match status" value="1"/>
</dbReference>
<accession>A0A2M6IUL9</accession>
<dbReference type="InterPro" id="IPR003739">
    <property type="entry name" value="Lys_aminomutase/Glu_NH3_mut"/>
</dbReference>
<feature type="binding site" evidence="9">
    <location>
        <position position="108"/>
    </location>
    <ligand>
        <name>[4Fe-4S] cluster</name>
        <dbReference type="ChEBI" id="CHEBI:49883"/>
        <note>4Fe-4S-S-AdoMet</note>
    </ligand>
</feature>
<name>A0A2M6IUL9_9BACT</name>
<evidence type="ECO:0000256" key="9">
    <source>
        <dbReference type="PIRSR" id="PIRSR004911-1"/>
    </source>
</evidence>
<feature type="modified residue" description="N6-(pyridoxal phosphate)lysine" evidence="10">
    <location>
        <position position="315"/>
    </location>
</feature>
<evidence type="ECO:0000256" key="6">
    <source>
        <dbReference type="ARBA" id="ARBA00023004"/>
    </source>
</evidence>
<keyword evidence="2 9" id="KW-0004">4Fe-4S</keyword>
<reference evidence="12 13" key="1">
    <citation type="submission" date="2017-09" db="EMBL/GenBank/DDBJ databases">
        <title>Depth-based differentiation of microbial function through sediment-hosted aquifers and enrichment of novel symbionts in the deep terrestrial subsurface.</title>
        <authorList>
            <person name="Probst A.J."/>
            <person name="Ladd B."/>
            <person name="Jarett J.K."/>
            <person name="Geller-Mcgrath D.E."/>
            <person name="Sieber C.M."/>
            <person name="Emerson J.B."/>
            <person name="Anantharaman K."/>
            <person name="Thomas B.C."/>
            <person name="Malmstrom R."/>
            <person name="Stieglmeier M."/>
            <person name="Klingl A."/>
            <person name="Woyke T."/>
            <person name="Ryan C.M."/>
            <person name="Banfield J.F."/>
        </authorList>
    </citation>
    <scope>NUCLEOTIDE SEQUENCE [LARGE SCALE GENOMIC DNA]</scope>
    <source>
        <strain evidence="12">CG11_big_fil_rev_8_21_14_0_20_36_8</strain>
    </source>
</reference>
<comment type="cofactor">
    <cofactor evidence="1 10">
        <name>pyridoxal 5'-phosphate</name>
        <dbReference type="ChEBI" id="CHEBI:597326"/>
    </cofactor>
</comment>
<dbReference type="PIRSF" id="PIRSF004911">
    <property type="entry name" value="DUF160"/>
    <property type="match status" value="1"/>
</dbReference>
<evidence type="ECO:0000313" key="13">
    <source>
        <dbReference type="Proteomes" id="UP000231056"/>
    </source>
</evidence>
<keyword evidence="4 9" id="KW-0479">Metal-binding</keyword>
<proteinExistence type="predicted"/>
<evidence type="ECO:0000256" key="2">
    <source>
        <dbReference type="ARBA" id="ARBA00022485"/>
    </source>
</evidence>
<evidence type="ECO:0000256" key="3">
    <source>
        <dbReference type="ARBA" id="ARBA00022691"/>
    </source>
</evidence>
<comment type="caution">
    <text evidence="12">The sequence shown here is derived from an EMBL/GenBank/DDBJ whole genome shotgun (WGS) entry which is preliminary data.</text>
</comment>
<dbReference type="Proteomes" id="UP000231056">
    <property type="component" value="Unassembled WGS sequence"/>
</dbReference>
<organism evidence="12 13">
    <name type="scientific">Candidatus Roizmanbacteria bacterium CG11_big_fil_rev_8_21_14_0_20_36_8</name>
    <dbReference type="NCBI Taxonomy" id="1974856"/>
    <lineage>
        <taxon>Bacteria</taxon>
        <taxon>Candidatus Roizmaniibacteriota</taxon>
    </lineage>
</organism>
<dbReference type="GO" id="GO:0046872">
    <property type="term" value="F:metal ion binding"/>
    <property type="evidence" value="ECO:0007669"/>
    <property type="project" value="UniProtKB-KW"/>
</dbReference>
<dbReference type="SFLD" id="SFLDS00029">
    <property type="entry name" value="Radical_SAM"/>
    <property type="match status" value="1"/>
</dbReference>
<sequence length="328" mass="37193">MLYSSDFICSTPSLIEYLKESGFDTKTAHIGDLIEHPFSLLIPKYYADLIDWRDPDDPLRKMILPDKLEHEVKNYELADPIGDAVCSPTPGVVHRYPDRCLLMLTNVCAVHCRFCFRKNILDTNGAHLDKALAYIRAHIEIWEVIFSGGDPFMFTDHFMESIVSKLRRIPHVKMIRFHTRTPVVYPQKITPNLLASLQNAGPCSVVLHVNHPREITPAFIAVVSKMRTAGALILSQTVLLKGVNDHEKILGELFKKLVESGVKPYYLHHLDLTKGTHHFRISVARGKEIIQKLRGTISGLCMPEYVIDTPGGYGKIPVFWFSQIAKHT</sequence>
<dbReference type="SFLD" id="SFLDG01070">
    <property type="entry name" value="PLP-dependent"/>
    <property type="match status" value="1"/>
</dbReference>
<feature type="binding site" evidence="9">
    <location>
        <position position="112"/>
    </location>
    <ligand>
        <name>[4Fe-4S] cluster</name>
        <dbReference type="ChEBI" id="CHEBI:49883"/>
        <note>4Fe-4S-S-AdoMet</note>
    </ligand>
</feature>
<keyword evidence="8" id="KW-0413">Isomerase</keyword>
<dbReference type="InterPro" id="IPR007197">
    <property type="entry name" value="rSAM"/>
</dbReference>
<evidence type="ECO:0000256" key="8">
    <source>
        <dbReference type="ARBA" id="ARBA00023235"/>
    </source>
</evidence>
<keyword evidence="7 9" id="KW-0411">Iron-sulfur</keyword>
<dbReference type="PANTHER" id="PTHR30538:SF1">
    <property type="entry name" value="L-LYSINE 2,3-AMINOMUTASE"/>
    <property type="match status" value="1"/>
</dbReference>
<dbReference type="SUPFAM" id="SSF102114">
    <property type="entry name" value="Radical SAM enzymes"/>
    <property type="match status" value="1"/>
</dbReference>
<dbReference type="InterPro" id="IPR013785">
    <property type="entry name" value="Aldolase_TIM"/>
</dbReference>
<dbReference type="Gene3D" id="3.20.20.70">
    <property type="entry name" value="Aldolase class I"/>
    <property type="match status" value="1"/>
</dbReference>
<feature type="domain" description="Radical SAM core" evidence="11">
    <location>
        <begin position="94"/>
        <end position="300"/>
    </location>
</feature>
<keyword evidence="6" id="KW-0408">Iron</keyword>
<protein>
    <submittedName>
        <fullName evidence="12">Lysine 2,3-aminomutase</fullName>
    </submittedName>
</protein>
<feature type="binding site" evidence="9">
    <location>
        <position position="115"/>
    </location>
    <ligand>
        <name>[4Fe-4S] cluster</name>
        <dbReference type="ChEBI" id="CHEBI:49883"/>
        <note>4Fe-4S-S-AdoMet</note>
    </ligand>
</feature>
<dbReference type="PROSITE" id="PS51918">
    <property type="entry name" value="RADICAL_SAM"/>
    <property type="match status" value="1"/>
</dbReference>
<dbReference type="AlphaFoldDB" id="A0A2M6IUL9"/>
<dbReference type="GO" id="GO:0016853">
    <property type="term" value="F:isomerase activity"/>
    <property type="evidence" value="ECO:0007669"/>
    <property type="project" value="UniProtKB-KW"/>
</dbReference>